<evidence type="ECO:0000313" key="10">
    <source>
        <dbReference type="EMBL" id="KIE46994.1"/>
    </source>
</evidence>
<dbReference type="InterPro" id="IPR036890">
    <property type="entry name" value="HATPase_C_sf"/>
</dbReference>
<dbReference type="Gene3D" id="3.30.450.20">
    <property type="entry name" value="PAS domain"/>
    <property type="match status" value="1"/>
</dbReference>
<name>A0A0C1U2C4_9CLOT</name>
<keyword evidence="7" id="KW-0067">ATP-binding</keyword>
<keyword evidence="4" id="KW-0808">Transferase</keyword>
<gene>
    <name evidence="10" type="ORF">U732_1325</name>
</gene>
<feature type="domain" description="Histidine kinase" evidence="9">
    <location>
        <begin position="278"/>
        <end position="468"/>
    </location>
</feature>
<evidence type="ECO:0000256" key="7">
    <source>
        <dbReference type="ARBA" id="ARBA00022840"/>
    </source>
</evidence>
<dbReference type="SUPFAM" id="SSF55785">
    <property type="entry name" value="PYP-like sensor domain (PAS domain)"/>
    <property type="match status" value="1"/>
</dbReference>
<dbReference type="SMART" id="SM00387">
    <property type="entry name" value="HATPase_c"/>
    <property type="match status" value="1"/>
</dbReference>
<dbReference type="GO" id="GO:0000160">
    <property type="term" value="P:phosphorelay signal transduction system"/>
    <property type="evidence" value="ECO:0007669"/>
    <property type="project" value="UniProtKB-KW"/>
</dbReference>
<keyword evidence="5" id="KW-0547">Nucleotide-binding</keyword>
<keyword evidence="6" id="KW-0418">Kinase</keyword>
<dbReference type="InterPro" id="IPR003594">
    <property type="entry name" value="HATPase_dom"/>
</dbReference>
<evidence type="ECO:0000256" key="2">
    <source>
        <dbReference type="ARBA" id="ARBA00012438"/>
    </source>
</evidence>
<dbReference type="GO" id="GO:0004673">
    <property type="term" value="F:protein histidine kinase activity"/>
    <property type="evidence" value="ECO:0007669"/>
    <property type="project" value="UniProtKB-EC"/>
</dbReference>
<dbReference type="InterPro" id="IPR005467">
    <property type="entry name" value="His_kinase_dom"/>
</dbReference>
<proteinExistence type="predicted"/>
<comment type="catalytic activity">
    <reaction evidence="1">
        <text>ATP + protein L-histidine = ADP + protein N-phospho-L-histidine.</text>
        <dbReference type="EC" id="2.7.13.3"/>
    </reaction>
</comment>
<dbReference type="GO" id="GO:0005524">
    <property type="term" value="F:ATP binding"/>
    <property type="evidence" value="ECO:0007669"/>
    <property type="project" value="UniProtKB-KW"/>
</dbReference>
<accession>A0A0C1U2C4</accession>
<dbReference type="AlphaFoldDB" id="A0A0C1U2C4"/>
<keyword evidence="8" id="KW-0902">Two-component regulatory system</keyword>
<keyword evidence="11" id="KW-1185">Reference proteome</keyword>
<dbReference type="PROSITE" id="PS50109">
    <property type="entry name" value="HIS_KIN"/>
    <property type="match status" value="1"/>
</dbReference>
<protein>
    <recommendedName>
        <fullName evidence="2">histidine kinase</fullName>
        <ecNumber evidence="2">2.7.13.3</ecNumber>
    </recommendedName>
</protein>
<evidence type="ECO:0000256" key="6">
    <source>
        <dbReference type="ARBA" id="ARBA00022777"/>
    </source>
</evidence>
<evidence type="ECO:0000256" key="4">
    <source>
        <dbReference type="ARBA" id="ARBA00022679"/>
    </source>
</evidence>
<organism evidence="10 11">
    <name type="scientific">Clostridium argentinense CDC 2741</name>
    <dbReference type="NCBI Taxonomy" id="1418104"/>
    <lineage>
        <taxon>Bacteria</taxon>
        <taxon>Bacillati</taxon>
        <taxon>Bacillota</taxon>
        <taxon>Clostridia</taxon>
        <taxon>Eubacteriales</taxon>
        <taxon>Clostridiaceae</taxon>
        <taxon>Clostridium</taxon>
    </lineage>
</organism>
<dbReference type="PANTHER" id="PTHR41523">
    <property type="entry name" value="TWO-COMPONENT SYSTEM SENSOR PROTEIN"/>
    <property type="match status" value="1"/>
</dbReference>
<dbReference type="RefSeq" id="WP_039632236.1">
    <property type="nucleotide sequence ID" value="NZ_AYSO01000015.1"/>
</dbReference>
<evidence type="ECO:0000259" key="9">
    <source>
        <dbReference type="PROSITE" id="PS50109"/>
    </source>
</evidence>
<evidence type="ECO:0000256" key="8">
    <source>
        <dbReference type="ARBA" id="ARBA00023012"/>
    </source>
</evidence>
<dbReference type="InterPro" id="IPR022066">
    <property type="entry name" value="PdtaS_GAF"/>
</dbReference>
<evidence type="ECO:0000256" key="1">
    <source>
        <dbReference type="ARBA" id="ARBA00000085"/>
    </source>
</evidence>
<dbReference type="EC" id="2.7.13.3" evidence="2"/>
<dbReference type="OrthoDB" id="9767435at2"/>
<evidence type="ECO:0000256" key="5">
    <source>
        <dbReference type="ARBA" id="ARBA00022741"/>
    </source>
</evidence>
<dbReference type="InterPro" id="IPR011495">
    <property type="entry name" value="Sig_transdc_His_kin_sub2_dim/P"/>
</dbReference>
<dbReference type="Proteomes" id="UP000031366">
    <property type="component" value="Unassembled WGS sequence"/>
</dbReference>
<keyword evidence="3" id="KW-0597">Phosphoprotein</keyword>
<reference evidence="10 11" key="1">
    <citation type="journal article" date="2015" name="Infect. Genet. Evol.">
        <title>Genomic sequences of six botulinum neurotoxin-producing strains representing three clostridial species illustrate the mobility and diversity of botulinum neurotoxin genes.</title>
        <authorList>
            <person name="Smith T.J."/>
            <person name="Hill K.K."/>
            <person name="Xie G."/>
            <person name="Foley B.T."/>
            <person name="Williamson C.H."/>
            <person name="Foster J.T."/>
            <person name="Johnson S.L."/>
            <person name="Chertkov O."/>
            <person name="Teshima H."/>
            <person name="Gibbons H.S."/>
            <person name="Johnsky L.A."/>
            <person name="Karavis M.A."/>
            <person name="Smith L.A."/>
        </authorList>
    </citation>
    <scope>NUCLEOTIDE SEQUENCE [LARGE SCALE GENOMIC DNA]</scope>
    <source>
        <strain evidence="10 11">CDC 2741</strain>
    </source>
</reference>
<comment type="caution">
    <text evidence="10">The sequence shown here is derived from an EMBL/GenBank/DDBJ whole genome shotgun (WGS) entry which is preliminary data.</text>
</comment>
<dbReference type="Pfam" id="PF07568">
    <property type="entry name" value="HisKA_2"/>
    <property type="match status" value="1"/>
</dbReference>
<dbReference type="SUPFAM" id="SSF55874">
    <property type="entry name" value="ATPase domain of HSP90 chaperone/DNA topoisomerase II/histidine kinase"/>
    <property type="match status" value="1"/>
</dbReference>
<evidence type="ECO:0000256" key="3">
    <source>
        <dbReference type="ARBA" id="ARBA00022553"/>
    </source>
</evidence>
<dbReference type="Gene3D" id="3.30.565.10">
    <property type="entry name" value="Histidine kinase-like ATPase, C-terminal domain"/>
    <property type="match status" value="1"/>
</dbReference>
<dbReference type="Pfam" id="PF12282">
    <property type="entry name" value="GAF_PdtaS"/>
    <property type="match status" value="1"/>
</dbReference>
<dbReference type="InterPro" id="IPR038424">
    <property type="entry name" value="H_kinase_PdtaS_GAF_sf"/>
</dbReference>
<dbReference type="STRING" id="29341.RSJ17_13605"/>
<dbReference type="Pfam" id="PF02518">
    <property type="entry name" value="HATPase_c"/>
    <property type="match status" value="1"/>
</dbReference>
<sequence>MSEIRRLCLKYTCLSESDILIIENIATTLQLIADSANADVFIDCPTKHSGEAIVVAEAKPSTKSSLYKEKVVGKFAVRENEPASLRTLEIGMPSRDLKAITQEYIKVKQSVEPIRNKENKTIGVLIVEKDVTETLNSNRRIEILARTNEELTSQITNRAYKESDITYHINDAILIFDENGVLRFKNPVAEQLYKKLGYKEELIGMDFSNLSLYNCSFEEIMNSDCIDIKDIDIGDVSLQVKYIVQSSKVLNLVMLISDVTDMRQKEKELILKSVVIKEIHHRVKNNLQTIASLLRLQSRRIKGEEFTNAINESINRILSIAATHEILAKQGIDEVNIKEVINKIKASIISFEKRDNVDLQVSLEGDDFSINSDKSTSIALVVNELLQNSLKHAFKDRATGKITIKIQKGNIYSTISVIDDGVGFDVNSVKESSLGLMIVRSLVNDKLNGNLNIYSSSQGTKAVFDFKN</sequence>
<evidence type="ECO:0000313" key="11">
    <source>
        <dbReference type="Proteomes" id="UP000031366"/>
    </source>
</evidence>
<dbReference type="Gene3D" id="3.30.450.280">
    <property type="entry name" value="GAF domain"/>
    <property type="match status" value="1"/>
</dbReference>
<dbReference type="EMBL" id="AYSO01000015">
    <property type="protein sequence ID" value="KIE46994.1"/>
    <property type="molecule type" value="Genomic_DNA"/>
</dbReference>
<dbReference type="InterPro" id="IPR035965">
    <property type="entry name" value="PAS-like_dom_sf"/>
</dbReference>
<dbReference type="PANTHER" id="PTHR41523:SF8">
    <property type="entry name" value="ETHYLENE RESPONSE SENSOR PROTEIN"/>
    <property type="match status" value="1"/>
</dbReference>